<feature type="transmembrane region" description="Helical" evidence="5">
    <location>
        <begin position="125"/>
        <end position="143"/>
    </location>
</feature>
<keyword evidence="4 5" id="KW-0472">Membrane</keyword>
<keyword evidence="3 5" id="KW-1133">Transmembrane helix</keyword>
<comment type="subcellular location">
    <subcellularLocation>
        <location evidence="1">Membrane</location>
        <topology evidence="1">Multi-pass membrane protein</topology>
    </subcellularLocation>
</comment>
<protein>
    <submittedName>
        <fullName evidence="6">Major facilitator superfamily domain general substrate transporter</fullName>
    </submittedName>
</protein>
<evidence type="ECO:0000313" key="6">
    <source>
        <dbReference type="EMBL" id="KAF4303544.1"/>
    </source>
</evidence>
<dbReference type="SUPFAM" id="SSF103473">
    <property type="entry name" value="MFS general substrate transporter"/>
    <property type="match status" value="1"/>
</dbReference>
<dbReference type="EMBL" id="WWBZ02000062">
    <property type="protein sequence ID" value="KAF4303544.1"/>
    <property type="molecule type" value="Genomic_DNA"/>
</dbReference>
<dbReference type="PANTHER" id="PTHR42718">
    <property type="entry name" value="MAJOR FACILITATOR SUPERFAMILY MULTIDRUG TRANSPORTER MFSC"/>
    <property type="match status" value="1"/>
</dbReference>
<reference evidence="6" key="1">
    <citation type="submission" date="2020-04" db="EMBL/GenBank/DDBJ databases">
        <title>Genome Assembly and Annotation of Botryosphaeria dothidea sdau 11-99, a Latent Pathogen of Apple Fruit Ring Rot in China.</title>
        <authorList>
            <person name="Yu C."/>
            <person name="Diao Y."/>
            <person name="Lu Q."/>
            <person name="Zhao J."/>
            <person name="Cui S."/>
            <person name="Peng C."/>
            <person name="He B."/>
            <person name="Liu H."/>
        </authorList>
    </citation>
    <scope>NUCLEOTIDE SEQUENCE [LARGE SCALE GENOMIC DNA]</scope>
    <source>
        <strain evidence="6">Sdau11-99</strain>
    </source>
</reference>
<gene>
    <name evidence="6" type="ORF">GTA08_BOTSDO08595</name>
</gene>
<accession>A0A8H4INK7</accession>
<organism evidence="6 7">
    <name type="scientific">Botryosphaeria dothidea</name>
    <dbReference type="NCBI Taxonomy" id="55169"/>
    <lineage>
        <taxon>Eukaryota</taxon>
        <taxon>Fungi</taxon>
        <taxon>Dikarya</taxon>
        <taxon>Ascomycota</taxon>
        <taxon>Pezizomycotina</taxon>
        <taxon>Dothideomycetes</taxon>
        <taxon>Dothideomycetes incertae sedis</taxon>
        <taxon>Botryosphaeriales</taxon>
        <taxon>Botryosphaeriaceae</taxon>
        <taxon>Botryosphaeria</taxon>
    </lineage>
</organism>
<evidence type="ECO:0000256" key="2">
    <source>
        <dbReference type="ARBA" id="ARBA00022692"/>
    </source>
</evidence>
<evidence type="ECO:0000256" key="1">
    <source>
        <dbReference type="ARBA" id="ARBA00004141"/>
    </source>
</evidence>
<dbReference type="GO" id="GO:0016020">
    <property type="term" value="C:membrane"/>
    <property type="evidence" value="ECO:0007669"/>
    <property type="project" value="UniProtKB-SubCell"/>
</dbReference>
<feature type="transmembrane region" description="Helical" evidence="5">
    <location>
        <begin position="25"/>
        <end position="46"/>
    </location>
</feature>
<evidence type="ECO:0000256" key="5">
    <source>
        <dbReference type="SAM" id="Phobius"/>
    </source>
</evidence>
<name>A0A8H4INK7_9PEZI</name>
<keyword evidence="7" id="KW-1185">Reference proteome</keyword>
<evidence type="ECO:0000256" key="4">
    <source>
        <dbReference type="ARBA" id="ARBA00023136"/>
    </source>
</evidence>
<dbReference type="Gene3D" id="1.20.1250.20">
    <property type="entry name" value="MFS general substrate transporter like domains"/>
    <property type="match status" value="1"/>
</dbReference>
<dbReference type="InterPro" id="IPR036259">
    <property type="entry name" value="MFS_trans_sf"/>
</dbReference>
<dbReference type="AlphaFoldDB" id="A0A8H4INK7"/>
<proteinExistence type="predicted"/>
<dbReference type="PANTHER" id="PTHR42718:SF11">
    <property type="entry name" value="MAJOR FACILITATOR SUPERFAMILY (MFS) PROFILE DOMAIN-CONTAINING PROTEIN"/>
    <property type="match status" value="1"/>
</dbReference>
<feature type="transmembrane region" description="Helical" evidence="5">
    <location>
        <begin position="85"/>
        <end position="105"/>
    </location>
</feature>
<dbReference type="OrthoDB" id="3936313at2759"/>
<evidence type="ECO:0000313" key="7">
    <source>
        <dbReference type="Proteomes" id="UP000572817"/>
    </source>
</evidence>
<keyword evidence="2 5" id="KW-0812">Transmembrane</keyword>
<dbReference type="Proteomes" id="UP000572817">
    <property type="component" value="Unassembled WGS sequence"/>
</dbReference>
<comment type="caution">
    <text evidence="6">The sequence shown here is derived from an EMBL/GenBank/DDBJ whole genome shotgun (WGS) entry which is preliminary data.</text>
</comment>
<sequence>MVAVYWESWRAKNPLLLFGVFKVKYMRPLFVVLVLCWGSMDIFMLASYRAWPFPGMGVTAIATDPTFTVSNVFVMDQMPLKRHRVAGALIHGVVQLGITLSLGVADIIAVETEHRGRRESYRIVFWFQVALSALSFEILLFFVKIKTAKSDLTANKKEALAGSTTI</sequence>
<evidence type="ECO:0000256" key="3">
    <source>
        <dbReference type="ARBA" id="ARBA00022989"/>
    </source>
</evidence>